<keyword evidence="1" id="KW-0378">Hydrolase</keyword>
<dbReference type="Proteomes" id="UP000263957">
    <property type="component" value="Unassembled WGS sequence"/>
</dbReference>
<dbReference type="AlphaFoldDB" id="A0A356W3C5"/>
<evidence type="ECO:0000259" key="2">
    <source>
        <dbReference type="Pfam" id="PF00326"/>
    </source>
</evidence>
<dbReference type="InterPro" id="IPR029058">
    <property type="entry name" value="AB_hydrolase_fold"/>
</dbReference>
<protein>
    <submittedName>
        <fullName evidence="3">S9 family peptidase</fullName>
    </submittedName>
</protein>
<accession>A0A356W3C5</accession>
<dbReference type="SUPFAM" id="SSF82171">
    <property type="entry name" value="DPP6 N-terminal domain-like"/>
    <property type="match status" value="1"/>
</dbReference>
<dbReference type="GO" id="GO:0006508">
    <property type="term" value="P:proteolysis"/>
    <property type="evidence" value="ECO:0007669"/>
    <property type="project" value="InterPro"/>
</dbReference>
<feature type="domain" description="Peptidase S9 prolyl oligopeptidase catalytic" evidence="2">
    <location>
        <begin position="452"/>
        <end position="666"/>
    </location>
</feature>
<dbReference type="Gene3D" id="3.40.50.1820">
    <property type="entry name" value="alpha/beta hydrolase"/>
    <property type="match status" value="1"/>
</dbReference>
<gene>
    <name evidence="3" type="ORF">DD728_04395</name>
</gene>
<dbReference type="SUPFAM" id="SSF53474">
    <property type="entry name" value="alpha/beta-Hydrolases"/>
    <property type="match status" value="1"/>
</dbReference>
<name>A0A356W3C5_9PROT</name>
<reference evidence="3 4" key="1">
    <citation type="journal article" date="2018" name="Nat. Biotechnol.">
        <title>A standardized bacterial taxonomy based on genome phylogeny substantially revises the tree of life.</title>
        <authorList>
            <person name="Parks D.H."/>
            <person name="Chuvochina M."/>
            <person name="Waite D.W."/>
            <person name="Rinke C."/>
            <person name="Skarshewski A."/>
            <person name="Chaumeil P.A."/>
            <person name="Hugenholtz P."/>
        </authorList>
    </citation>
    <scope>NUCLEOTIDE SEQUENCE [LARGE SCALE GENOMIC DNA]</scope>
    <source>
        <strain evidence="3">UBA10378</strain>
    </source>
</reference>
<dbReference type="Pfam" id="PF00326">
    <property type="entry name" value="Peptidase_S9"/>
    <property type="match status" value="1"/>
</dbReference>
<evidence type="ECO:0000256" key="1">
    <source>
        <dbReference type="ARBA" id="ARBA00022801"/>
    </source>
</evidence>
<organism evidence="3 4">
    <name type="scientific">Hyphomonas atlantica</name>
    <dbReference type="NCBI Taxonomy" id="1280948"/>
    <lineage>
        <taxon>Bacteria</taxon>
        <taxon>Pseudomonadati</taxon>
        <taxon>Pseudomonadota</taxon>
        <taxon>Alphaproteobacteria</taxon>
        <taxon>Hyphomonadales</taxon>
        <taxon>Hyphomonadaceae</taxon>
        <taxon>Hyphomonas</taxon>
    </lineage>
</organism>
<proteinExistence type="predicted"/>
<dbReference type="PANTHER" id="PTHR42776">
    <property type="entry name" value="SERINE PEPTIDASE S9 FAMILY MEMBER"/>
    <property type="match status" value="1"/>
</dbReference>
<dbReference type="EMBL" id="DOGS01000092">
    <property type="protein sequence ID" value="HBQ48119.1"/>
    <property type="molecule type" value="Genomic_DNA"/>
</dbReference>
<comment type="caution">
    <text evidence="3">The sequence shown here is derived from an EMBL/GenBank/DDBJ whole genome shotgun (WGS) entry which is preliminary data.</text>
</comment>
<evidence type="ECO:0000313" key="4">
    <source>
        <dbReference type="Proteomes" id="UP000263957"/>
    </source>
</evidence>
<dbReference type="InterPro" id="IPR001375">
    <property type="entry name" value="Peptidase_S9_cat"/>
</dbReference>
<dbReference type="GO" id="GO:0004252">
    <property type="term" value="F:serine-type endopeptidase activity"/>
    <property type="evidence" value="ECO:0007669"/>
    <property type="project" value="TreeGrafter"/>
</dbReference>
<dbReference type="PANTHER" id="PTHR42776:SF27">
    <property type="entry name" value="DIPEPTIDYL PEPTIDASE FAMILY MEMBER 6"/>
    <property type="match status" value="1"/>
</dbReference>
<sequence length="670" mass="74093">MPFGSIINSVMCHLWGFCMRVLILAVLSAWLGFGQIFASADVSHPPLESYGELPSVRYMDLSPSGDRVAYAERRDGSDYLVTFDFHTRKKSYHVKIDDVATRGIWFADEDNIIIRASETKFVIGFRGEFDYSGAFSYNLKTKKLKFLLRGTDNIYPAQGGLGKIVGDDADPGYIFMPAWMGDRYSDPNYSLVRVNMKTGKGRLFKSGTGDTVDWFVDTDGTVLAREDYDNGSDTYRVYTYLNGNRELIYELETSQPPPGVTGIKSDKSALIFSDGETHEESGNVYELDFDGNKTPITLGGRGGMIERVIRDGNRFVVGVKYSGAVPSYTFFDPDVDAAVSGLVNQFSTAAVHLVSWTDDWSKLLYLIYGSDTPGSYVLQDLETGQMTLIADERADIPPEAISQMVAVNYTARDGLNIPAILTWPAGADLHTANTLPLIVMPHGGPASHDRVTFDWMAQYFANRGYLVLQPNFRGSTGYSSEHEDLGKGEWGGKMQDDITDGLNALVEQGLADPDRVCIVGASYGGYAALAGGAFTPELYSCVVAIAPVTDLRPFLRNVKWDYGRDHWVIDYWQENVGHLDDEREKLNSISPARSADRFQAPVLLIHGKDDTVVPIKQSEIMKRALEKAGKDVTLVELKGEDHWLSDGDTRIETLRAMAGFVDQHIGAIAN</sequence>
<evidence type="ECO:0000313" key="3">
    <source>
        <dbReference type="EMBL" id="HBQ48119.1"/>
    </source>
</evidence>